<feature type="transmembrane region" description="Helical" evidence="2">
    <location>
        <begin position="58"/>
        <end position="82"/>
    </location>
</feature>
<reference evidence="3 4" key="1">
    <citation type="journal article" date="2018" name="IMA Fungus">
        <title>IMA Genome-F 9: Draft genome sequence of Annulohypoxylon stygium, Aspergillus mulundensis, Berkeleyomyces basicola (syn. Thielaviopsis basicola), Ceratocystis smalleyi, two Cercospora beticola strains, Coleophoma cylindrospora, Fusarium fracticaudum, Phialophora cf. hyalina, and Morchella septimelata.</title>
        <authorList>
            <person name="Wingfield B.D."/>
            <person name="Bills G.F."/>
            <person name="Dong Y."/>
            <person name="Huang W."/>
            <person name="Nel W.J."/>
            <person name="Swalarsk-Parry B.S."/>
            <person name="Vaghefi N."/>
            <person name="Wilken P.M."/>
            <person name="An Z."/>
            <person name="de Beer Z.W."/>
            <person name="De Vos L."/>
            <person name="Chen L."/>
            <person name="Duong T.A."/>
            <person name="Gao Y."/>
            <person name="Hammerbacher A."/>
            <person name="Kikkert J.R."/>
            <person name="Li Y."/>
            <person name="Li H."/>
            <person name="Li K."/>
            <person name="Li Q."/>
            <person name="Liu X."/>
            <person name="Ma X."/>
            <person name="Naidoo K."/>
            <person name="Pethybridge S.J."/>
            <person name="Sun J."/>
            <person name="Steenkamp E.T."/>
            <person name="van der Nest M.A."/>
            <person name="van Wyk S."/>
            <person name="Wingfield M.J."/>
            <person name="Xiong C."/>
            <person name="Yue Q."/>
            <person name="Zhang X."/>
        </authorList>
    </citation>
    <scope>NUCLEOTIDE SEQUENCE [LARGE SCALE GENOMIC DNA]</scope>
    <source>
        <strain evidence="3 4">BP5796</strain>
    </source>
</reference>
<name>A0A3D8T998_9HELO</name>
<evidence type="ECO:0000313" key="3">
    <source>
        <dbReference type="EMBL" id="RDW95105.1"/>
    </source>
</evidence>
<feature type="region of interest" description="Disordered" evidence="1">
    <location>
        <begin position="232"/>
        <end position="265"/>
    </location>
</feature>
<dbReference type="OrthoDB" id="3531381at2759"/>
<gene>
    <name evidence="3" type="ORF">BP5796_00868</name>
</gene>
<dbReference type="EMBL" id="PDLN01000001">
    <property type="protein sequence ID" value="RDW95105.1"/>
    <property type="molecule type" value="Genomic_DNA"/>
</dbReference>
<evidence type="ECO:0000256" key="1">
    <source>
        <dbReference type="SAM" id="MobiDB-lite"/>
    </source>
</evidence>
<protein>
    <submittedName>
        <fullName evidence="3">Uncharacterized protein</fullName>
    </submittedName>
</protein>
<organism evidence="3 4">
    <name type="scientific">Coleophoma crateriformis</name>
    <dbReference type="NCBI Taxonomy" id="565419"/>
    <lineage>
        <taxon>Eukaryota</taxon>
        <taxon>Fungi</taxon>
        <taxon>Dikarya</taxon>
        <taxon>Ascomycota</taxon>
        <taxon>Pezizomycotina</taxon>
        <taxon>Leotiomycetes</taxon>
        <taxon>Helotiales</taxon>
        <taxon>Dermateaceae</taxon>
        <taxon>Coleophoma</taxon>
    </lineage>
</organism>
<feature type="transmembrane region" description="Helical" evidence="2">
    <location>
        <begin position="103"/>
        <end position="128"/>
    </location>
</feature>
<keyword evidence="2" id="KW-1133">Transmembrane helix</keyword>
<proteinExistence type="predicted"/>
<keyword evidence="2" id="KW-0812">Transmembrane</keyword>
<dbReference type="Proteomes" id="UP000256328">
    <property type="component" value="Unassembled WGS sequence"/>
</dbReference>
<dbReference type="AlphaFoldDB" id="A0A3D8T998"/>
<keyword evidence="2" id="KW-0472">Membrane</keyword>
<comment type="caution">
    <text evidence="3">The sequence shown here is derived from an EMBL/GenBank/DDBJ whole genome shotgun (WGS) entry which is preliminary data.</text>
</comment>
<keyword evidence="4" id="KW-1185">Reference proteome</keyword>
<evidence type="ECO:0000313" key="4">
    <source>
        <dbReference type="Proteomes" id="UP000256328"/>
    </source>
</evidence>
<sequence>MRSDKKKSYAGITELKTPMRNPKLLTPTLITSAVTMLAMCSSVGILIAALIFSSSDPYARYIGVTQAFTSIAAAFSVSYVLLHCVAAFRNHPIGPSRPPVNKVHALCFIFARLGLLAWVIAIIANAAVVSKPNICQDGGKLCRLQVIDLTISSFGFINAGIILAALESCQHPFQSPRVCSGVTCRVSAFGDDIVDGRPFSSTTSETIDEKCLDLSAESKIIWQNNVIRKPVPSRTSTTTSIPGEYPEEASIDRPLTPVPLLPRTKSTRNSWGAEWRHLAQETQARPIPKALSKSLSLNSLPSSKASEPRPGRFDCCLSKRQGRSKTVTPSSSISNLSRRSPLATMRVAEFPDIAICPDVYVLPPKIPPPHEWSSSRTESLQQLLPVADLHAVQRKTSVMQRRPSAVVAPLMIRKVNRQNSLRRPPMGLVRRSTLDVKVPGAFPNYRLPPVDMKLDAHAKLIDAESVRNVDRNPSQRMVTAKWTAHVPSPQQYAPFRVDSRSRYRDTRPYWPGPQVAVRQNSISGLAQHPPEAENKPGNVKLDGPEARDLRRLTLGDIDVELAMGMCMQQPLVDSDQSLGRLPQWNEWRFSTTLSCSRGGHARRHAADKVRRRTMLPAVQASTASVSVAIHKVTCYAGTFNVLLCNCNEAHI</sequence>
<feature type="transmembrane region" description="Helical" evidence="2">
    <location>
        <begin position="29"/>
        <end position="52"/>
    </location>
</feature>
<accession>A0A3D8T998</accession>
<evidence type="ECO:0000256" key="2">
    <source>
        <dbReference type="SAM" id="Phobius"/>
    </source>
</evidence>